<dbReference type="GeneID" id="87937659"/>
<organism evidence="2 3">
    <name type="scientific">Colletotrichum destructivum</name>
    <dbReference type="NCBI Taxonomy" id="34406"/>
    <lineage>
        <taxon>Eukaryota</taxon>
        <taxon>Fungi</taxon>
        <taxon>Dikarya</taxon>
        <taxon>Ascomycota</taxon>
        <taxon>Pezizomycotina</taxon>
        <taxon>Sordariomycetes</taxon>
        <taxon>Hypocreomycetidae</taxon>
        <taxon>Glomerellales</taxon>
        <taxon>Glomerellaceae</taxon>
        <taxon>Colletotrichum</taxon>
        <taxon>Colletotrichum destructivum species complex</taxon>
    </lineage>
</organism>
<dbReference type="KEGG" id="cdet:87937659"/>
<keyword evidence="3" id="KW-1185">Reference proteome</keyword>
<proteinExistence type="predicted"/>
<dbReference type="Proteomes" id="UP001322277">
    <property type="component" value="Chromosome 1"/>
</dbReference>
<evidence type="ECO:0000313" key="3">
    <source>
        <dbReference type="Proteomes" id="UP001322277"/>
    </source>
</evidence>
<reference evidence="3" key="1">
    <citation type="journal article" date="2023" name="bioRxiv">
        <title>Complete genome of the Medicago anthracnose fungus, Colletotrichum destructivum, reveals a mini-chromosome-like region within a core chromosome.</title>
        <authorList>
            <person name="Lapalu N."/>
            <person name="Simon A."/>
            <person name="Lu A."/>
            <person name="Plaumann P.-L."/>
            <person name="Amselem J."/>
            <person name="Pigne S."/>
            <person name="Auger A."/>
            <person name="Koch C."/>
            <person name="Dallery J.-F."/>
            <person name="O'Connell R.J."/>
        </authorList>
    </citation>
    <scope>NUCLEOTIDE SEQUENCE [LARGE SCALE GENOMIC DNA]</scope>
    <source>
        <strain evidence="3">CBS 520.97</strain>
    </source>
</reference>
<feature type="region of interest" description="Disordered" evidence="1">
    <location>
        <begin position="145"/>
        <end position="167"/>
    </location>
</feature>
<accession>A0AAX4HZA7</accession>
<evidence type="ECO:0000256" key="1">
    <source>
        <dbReference type="SAM" id="MobiDB-lite"/>
    </source>
</evidence>
<dbReference type="RefSeq" id="XP_062773366.1">
    <property type="nucleotide sequence ID" value="XM_062917315.1"/>
</dbReference>
<evidence type="ECO:0000313" key="2">
    <source>
        <dbReference type="EMBL" id="WQF76142.1"/>
    </source>
</evidence>
<name>A0AAX4HZA7_9PEZI</name>
<protein>
    <submittedName>
        <fullName evidence="2">Uncharacterized protein</fullName>
    </submittedName>
</protein>
<gene>
    <name evidence="2" type="ORF">CDEST_01156</name>
</gene>
<dbReference type="AlphaFoldDB" id="A0AAX4HZA7"/>
<dbReference type="EMBL" id="CP137305">
    <property type="protein sequence ID" value="WQF76142.1"/>
    <property type="molecule type" value="Genomic_DNA"/>
</dbReference>
<sequence length="194" mass="21139">MSALSDVDSALWGLKGKSRQPGLVCARGRYRHAHRKQAGCSHLRVLTSSSPTSLTWGVISEMRRIAAMCEAYDVSAATSVPGRHSMPSFCVQEMILGIHYNALVGGEGLTTYIRNPKCGAPSTAASTSGGVLVCGSRRTRKRCARCRRTERSGSRRASTAQAERSESGELRSRDACVWRVSHTVVRVSRDEDLR</sequence>